<name>A0AAV9W4X2_9PEZI</name>
<evidence type="ECO:0000313" key="3">
    <source>
        <dbReference type="Proteomes" id="UP001370758"/>
    </source>
</evidence>
<feature type="compositionally biased region" description="Polar residues" evidence="1">
    <location>
        <begin position="1"/>
        <end position="13"/>
    </location>
</feature>
<protein>
    <recommendedName>
        <fullName evidence="4">C2 NT-type domain-containing protein</fullName>
    </recommendedName>
</protein>
<sequence length="309" mass="34553">MASHGQNHGTQRAPNPGRDRGIHLDLSWLGERTYPQASGSDSSLFVKCSWAPGNYQRPTWHEAKTYKSEYSKSPPLEFDLEINNQRWEVDAYRVSIGFITGHSHNTKTLGSTCKWFAWETLTIQRDSVEVDTPWHLKRAFTVPTDKFLPTEHDNPKGKVTLVVSIARTGMEKDKAGGSKLSFRSSGSESSKRRMDKPENPLVQYIFKISFEELDGGIPQAPGSSSGSSFMARSNLSSSFMASPHPGRLETSAVATNPFQRSTSNRALTDVDRMSFEERGAEINRLREANEALRRQLDGFPIEKKSVLGL</sequence>
<proteinExistence type="predicted"/>
<evidence type="ECO:0008006" key="4">
    <source>
        <dbReference type="Google" id="ProtNLM"/>
    </source>
</evidence>
<evidence type="ECO:0000256" key="1">
    <source>
        <dbReference type="SAM" id="MobiDB-lite"/>
    </source>
</evidence>
<gene>
    <name evidence="2" type="ORF">TWF481_009826</name>
</gene>
<dbReference type="EMBL" id="JAVHJL010000006">
    <property type="protein sequence ID" value="KAK6502008.1"/>
    <property type="molecule type" value="Genomic_DNA"/>
</dbReference>
<keyword evidence="3" id="KW-1185">Reference proteome</keyword>
<feature type="region of interest" description="Disordered" evidence="1">
    <location>
        <begin position="1"/>
        <end position="21"/>
    </location>
</feature>
<feature type="region of interest" description="Disordered" evidence="1">
    <location>
        <begin position="172"/>
        <end position="196"/>
    </location>
</feature>
<feature type="compositionally biased region" description="Low complexity" evidence="1">
    <location>
        <begin position="177"/>
        <end position="188"/>
    </location>
</feature>
<accession>A0AAV9W4X2</accession>
<dbReference type="Proteomes" id="UP001370758">
    <property type="component" value="Unassembled WGS sequence"/>
</dbReference>
<comment type="caution">
    <text evidence="2">The sequence shown here is derived from an EMBL/GenBank/DDBJ whole genome shotgun (WGS) entry which is preliminary data.</text>
</comment>
<reference evidence="2 3" key="1">
    <citation type="submission" date="2023-08" db="EMBL/GenBank/DDBJ databases">
        <authorList>
            <person name="Palmer J.M."/>
        </authorList>
    </citation>
    <scope>NUCLEOTIDE SEQUENCE [LARGE SCALE GENOMIC DNA]</scope>
    <source>
        <strain evidence="2 3">TWF481</strain>
    </source>
</reference>
<organism evidence="2 3">
    <name type="scientific">Arthrobotrys musiformis</name>
    <dbReference type="NCBI Taxonomy" id="47236"/>
    <lineage>
        <taxon>Eukaryota</taxon>
        <taxon>Fungi</taxon>
        <taxon>Dikarya</taxon>
        <taxon>Ascomycota</taxon>
        <taxon>Pezizomycotina</taxon>
        <taxon>Orbiliomycetes</taxon>
        <taxon>Orbiliales</taxon>
        <taxon>Orbiliaceae</taxon>
        <taxon>Arthrobotrys</taxon>
    </lineage>
</organism>
<dbReference type="AlphaFoldDB" id="A0AAV9W4X2"/>
<evidence type="ECO:0000313" key="2">
    <source>
        <dbReference type="EMBL" id="KAK6502008.1"/>
    </source>
</evidence>